<evidence type="ECO:0000256" key="1">
    <source>
        <dbReference type="HAMAP-Rule" id="MF_02110"/>
    </source>
</evidence>
<dbReference type="EMBL" id="AABUYW010000003">
    <property type="protein sequence ID" value="EAJ1076530.1"/>
    <property type="molecule type" value="Genomic_DNA"/>
</dbReference>
<sequence length="163" mass="19323">MKELEKYSNCLKRIDEFSQNLGMKKEDRAIFEMKQSENENEKCLILKNGSFDSPEPWFIMDENDQIHTLISLNSLKNILENLKQTQKENFELRLEKAIYQQIPIDFSDVWIVAMDEIKRKAQEGVMEISIDLEKLLADIKKEHPNLFVDMQAMVERVKNNERL</sequence>
<dbReference type="Proteomes" id="UP000365807">
    <property type="component" value="Unassembled WGS sequence"/>
</dbReference>
<dbReference type="EMBL" id="AACQHW010000001">
    <property type="protein sequence ID" value="EAL6849993.1"/>
    <property type="molecule type" value="Genomic_DNA"/>
</dbReference>
<dbReference type="Proteomes" id="UP000409545">
    <property type="component" value="Unassembled WGS sequence"/>
</dbReference>
<dbReference type="InterPro" id="IPR019724">
    <property type="entry name" value="UPF0763"/>
</dbReference>
<comment type="caution">
    <text evidence="4">The sequence shown here is derived from an EMBL/GenBank/DDBJ whole genome shotgun (WGS) entry which is preliminary data.</text>
</comment>
<dbReference type="OrthoDB" id="5324700at2"/>
<dbReference type="Proteomes" id="UP000361993">
    <property type="component" value="Unassembled WGS sequence"/>
</dbReference>
<dbReference type="GeneID" id="66544053"/>
<dbReference type="Proteomes" id="UP000557830">
    <property type="component" value="Unassembled WGS sequence"/>
</dbReference>
<proteinExistence type="inferred from homology"/>
<organism evidence="4 12">
    <name type="scientific">Campylobacter coli</name>
    <dbReference type="NCBI Taxonomy" id="195"/>
    <lineage>
        <taxon>Bacteria</taxon>
        <taxon>Pseudomonadati</taxon>
        <taxon>Campylobacterota</taxon>
        <taxon>Epsilonproteobacteria</taxon>
        <taxon>Campylobacterales</taxon>
        <taxon>Campylobacteraceae</taxon>
        <taxon>Campylobacter</taxon>
    </lineage>
</organism>
<protein>
    <recommendedName>
        <fullName evidence="1">UPF0763 protein B9Q54_08950</fullName>
    </recommendedName>
</protein>
<name>A0A0Q2GS55_CAMCO</name>
<accession>A0A0Q2GS55</accession>
<dbReference type="EMBL" id="AACDUL010000019">
    <property type="protein sequence ID" value="EAK1510277.1"/>
    <property type="molecule type" value="Genomic_DNA"/>
</dbReference>
<gene>
    <name evidence="6" type="ORF">B9Q54_08950</name>
    <name evidence="2" type="ORF">BU953_02655</name>
    <name evidence="3" type="ORF">BZ274_00600</name>
    <name evidence="5" type="ORF">C6T04_00765</name>
    <name evidence="4" type="ORF">CJD00_08450</name>
    <name evidence="7" type="ORF">DSX26_00740</name>
    <name evidence="8" type="ORF">DYF97_08480</name>
    <name evidence="9" type="ORF">DYU70_01285</name>
</gene>
<evidence type="ECO:0000313" key="10">
    <source>
        <dbReference type="Proteomes" id="UP000333665"/>
    </source>
</evidence>
<reference evidence="3 14" key="2">
    <citation type="submission" date="2018-05" db="EMBL/GenBank/DDBJ databases">
        <authorList>
            <consortium name="PulseNet: The National Subtyping Network for Foodborne Disease Surveillance"/>
            <person name="Tarr C.L."/>
            <person name="Trees E."/>
            <person name="Katz L.S."/>
            <person name="Carleton-Romer H.A."/>
            <person name="Stroika S."/>
            <person name="Kucerova Z."/>
            <person name="Roache K.F."/>
            <person name="Sabol A.L."/>
            <person name="Besser J."/>
            <person name="Gerner-Smidt P."/>
        </authorList>
    </citation>
    <scope>NUCLEOTIDE SEQUENCE [LARGE SCALE GENOMIC DNA]</scope>
    <source>
        <strain evidence="3 14">PNUSAC001435</strain>
    </source>
</reference>
<evidence type="ECO:0000313" key="4">
    <source>
        <dbReference type="EMBL" id="EAK1510277.1"/>
    </source>
</evidence>
<evidence type="ECO:0000313" key="11">
    <source>
        <dbReference type="Proteomes" id="UP000352088"/>
    </source>
</evidence>
<evidence type="ECO:0000313" key="6">
    <source>
        <dbReference type="EMBL" id="EAK5104384.1"/>
    </source>
</evidence>
<evidence type="ECO:0000313" key="3">
    <source>
        <dbReference type="EMBL" id="EAJ9196702.1"/>
    </source>
</evidence>
<evidence type="ECO:0000313" key="13">
    <source>
        <dbReference type="Proteomes" id="UP000365807"/>
    </source>
</evidence>
<dbReference type="EMBL" id="AACSIE010000001">
    <property type="protein sequence ID" value="EAL9203810.1"/>
    <property type="molecule type" value="Genomic_DNA"/>
</dbReference>
<dbReference type="EMBL" id="AACGUZ010000024">
    <property type="protein sequence ID" value="EAK5104384.1"/>
    <property type="molecule type" value="Genomic_DNA"/>
</dbReference>
<evidence type="ECO:0000313" key="14">
    <source>
        <dbReference type="Proteomes" id="UP000382436"/>
    </source>
</evidence>
<reference evidence="4 12" key="1">
    <citation type="submission" date="2018-05" db="EMBL/GenBank/DDBJ databases">
        <authorList>
            <consortium name="GenomeTrakr network: Whole genome sequencing for foodborne pathogen traceback"/>
        </authorList>
    </citation>
    <scope>NUCLEOTIDE SEQUENCE [LARGE SCALE GENOMIC DNA]</scope>
    <source>
        <strain evidence="4 12">NC_C6016</strain>
    </source>
</reference>
<dbReference type="STRING" id="195.ATE51_01642"/>
<dbReference type="HAMAP" id="MF_02110">
    <property type="entry name" value="UPF0763"/>
    <property type="match status" value="1"/>
</dbReference>
<dbReference type="EMBL" id="AACBVJ010000001">
    <property type="protein sequence ID" value="EAJ9196702.1"/>
    <property type="molecule type" value="Genomic_DNA"/>
</dbReference>
<evidence type="ECO:0000313" key="12">
    <source>
        <dbReference type="Proteomes" id="UP000361993"/>
    </source>
</evidence>
<evidence type="ECO:0000313" key="7">
    <source>
        <dbReference type="EMBL" id="EAL6849993.1"/>
    </source>
</evidence>
<evidence type="ECO:0000313" key="16">
    <source>
        <dbReference type="Proteomes" id="UP000411403"/>
    </source>
</evidence>
<evidence type="ECO:0000313" key="2">
    <source>
        <dbReference type="EMBL" id="EAJ1076530.1"/>
    </source>
</evidence>
<dbReference type="eggNOG" id="ENOG5030YCA">
    <property type="taxonomic scope" value="Bacteria"/>
</dbReference>
<dbReference type="RefSeq" id="WP_002778979.1">
    <property type="nucleotide sequence ID" value="NZ_AANHVQ020000008.1"/>
</dbReference>
<dbReference type="Proteomes" id="UP000411403">
    <property type="component" value="Unassembled WGS sequence"/>
</dbReference>
<evidence type="ECO:0000313" key="9">
    <source>
        <dbReference type="EMBL" id="EAL9203810.1"/>
    </source>
</evidence>
<dbReference type="Proteomes" id="UP000382436">
    <property type="component" value="Unassembled WGS sequence"/>
</dbReference>
<dbReference type="Pfam" id="PF10788">
    <property type="entry name" value="DUF2603"/>
    <property type="match status" value="1"/>
</dbReference>
<dbReference type="KEGG" id="ccof:VC76_04800"/>
<comment type="similarity">
    <text evidence="1">Belongs to the UPF0763 family.</text>
</comment>
<evidence type="ECO:0000313" key="15">
    <source>
        <dbReference type="Proteomes" id="UP000409545"/>
    </source>
</evidence>
<evidence type="ECO:0000313" key="5">
    <source>
        <dbReference type="EMBL" id="EAK4357466.1"/>
    </source>
</evidence>
<reference evidence="7 11" key="3">
    <citation type="submission" date="2018-07" db="EMBL/GenBank/DDBJ databases">
        <authorList>
            <consortium name="NARMS: The National Antimicrobial Resistance Monitoring System"/>
        </authorList>
    </citation>
    <scope>NUCLEOTIDE SEQUENCE [LARGE SCALE GENOMIC DNA]</scope>
    <source>
        <strain evidence="9 16">CVM N17C171</strain>
        <strain evidence="7 11">CVM N17C548</strain>
        <strain evidence="5 13">FSIS11807978</strain>
        <strain evidence="8 10">FSIS11812579</strain>
        <strain evidence="2 17">FSIS1609200</strain>
        <strain evidence="6 15">FSIS1711007</strain>
    </source>
</reference>
<dbReference type="KEGG" id="ccoo:ATE51_01642"/>
<dbReference type="Proteomes" id="UP000333665">
    <property type="component" value="Unassembled WGS sequence"/>
</dbReference>
<evidence type="ECO:0000313" key="8">
    <source>
        <dbReference type="EMBL" id="EAL8417387.1"/>
    </source>
</evidence>
<dbReference type="EMBL" id="AACRQU010000025">
    <property type="protein sequence ID" value="EAL8417387.1"/>
    <property type="molecule type" value="Genomic_DNA"/>
</dbReference>
<dbReference type="Proteomes" id="UP000352088">
    <property type="component" value="Unassembled WGS sequence"/>
</dbReference>
<evidence type="ECO:0000313" key="17">
    <source>
        <dbReference type="Proteomes" id="UP000557830"/>
    </source>
</evidence>
<dbReference type="AlphaFoldDB" id="A0A0Q2GS55"/>
<dbReference type="EMBL" id="AACGFG010000001">
    <property type="protein sequence ID" value="EAK4357466.1"/>
    <property type="molecule type" value="Genomic_DNA"/>
</dbReference>